<proteinExistence type="inferred from homology"/>
<dbReference type="OrthoDB" id="5295379at2"/>
<name>Q0EXS1_9PROT</name>
<comment type="function">
    <text evidence="1">Involved in the modulation of the specificity of the ClpAP-mediated ATP-dependent protein degradation.</text>
</comment>
<reference evidence="4 5" key="1">
    <citation type="submission" date="2006-09" db="EMBL/GenBank/DDBJ databases">
        <authorList>
            <person name="Emerson D."/>
            <person name="Ferriera S."/>
            <person name="Johnson J."/>
            <person name="Kravitz S."/>
            <person name="Halpern A."/>
            <person name="Remington K."/>
            <person name="Beeson K."/>
            <person name="Tran B."/>
            <person name="Rogers Y.-H."/>
            <person name="Friedman R."/>
            <person name="Venter J.C."/>
        </authorList>
    </citation>
    <scope>NUCLEOTIDE SEQUENCE [LARGE SCALE GENOMIC DNA]</scope>
    <source>
        <strain evidence="4 5">PV-1</strain>
    </source>
</reference>
<comment type="similarity">
    <text evidence="1">Belongs to the ClpS family.</text>
</comment>
<dbReference type="InterPro" id="IPR014719">
    <property type="entry name" value="Ribosomal_bL12_C/ClpS-like"/>
</dbReference>
<dbReference type="Proteomes" id="UP000005297">
    <property type="component" value="Unassembled WGS sequence"/>
</dbReference>
<dbReference type="GO" id="GO:0006508">
    <property type="term" value="P:proteolysis"/>
    <property type="evidence" value="ECO:0007669"/>
    <property type="project" value="UniProtKB-UniRule"/>
</dbReference>
<dbReference type="GO" id="GO:0030163">
    <property type="term" value="P:protein catabolic process"/>
    <property type="evidence" value="ECO:0007669"/>
    <property type="project" value="InterPro"/>
</dbReference>
<dbReference type="InterPro" id="IPR022935">
    <property type="entry name" value="ClpS"/>
</dbReference>
<dbReference type="InterPro" id="IPR003769">
    <property type="entry name" value="ClpS_core"/>
</dbReference>
<dbReference type="eggNOG" id="COG2127">
    <property type="taxonomic scope" value="Bacteria"/>
</dbReference>
<comment type="caution">
    <text evidence="4">The sequence shown here is derived from an EMBL/GenBank/DDBJ whole genome shotgun (WGS) entry which is preliminary data.</text>
</comment>
<feature type="domain" description="Adaptor protein ClpS core" evidence="3">
    <location>
        <begin position="24"/>
        <end position="101"/>
    </location>
</feature>
<accession>Q0EXS1</accession>
<dbReference type="FunCoup" id="Q0EXS1">
    <property type="interactions" value="207"/>
</dbReference>
<dbReference type="FunFam" id="3.30.1390.10:FF:000002">
    <property type="entry name" value="ATP-dependent Clp protease adapter protein ClpS"/>
    <property type="match status" value="1"/>
</dbReference>
<gene>
    <name evidence="1" type="primary">clpS</name>
    <name evidence="4" type="ORF">SPV1_00837</name>
</gene>
<dbReference type="NCBIfam" id="NF000672">
    <property type="entry name" value="PRK00033.1-5"/>
    <property type="match status" value="1"/>
</dbReference>
<dbReference type="STRING" id="314344.AL013_00940"/>
<protein>
    <recommendedName>
        <fullName evidence="1">ATP-dependent Clp protease adapter protein ClpS</fullName>
    </recommendedName>
</protein>
<dbReference type="EMBL" id="AATS01000012">
    <property type="protein sequence ID" value="EAU54131.1"/>
    <property type="molecule type" value="Genomic_DNA"/>
</dbReference>
<evidence type="ECO:0000313" key="5">
    <source>
        <dbReference type="Proteomes" id="UP000005297"/>
    </source>
</evidence>
<dbReference type="Pfam" id="PF02617">
    <property type="entry name" value="ClpS"/>
    <property type="match status" value="1"/>
</dbReference>
<evidence type="ECO:0000313" key="4">
    <source>
        <dbReference type="EMBL" id="EAU54131.1"/>
    </source>
</evidence>
<dbReference type="HAMAP" id="MF_00302">
    <property type="entry name" value="ClpS"/>
    <property type="match status" value="1"/>
</dbReference>
<feature type="region of interest" description="Disordered" evidence="2">
    <location>
        <begin position="91"/>
        <end position="112"/>
    </location>
</feature>
<dbReference type="InParanoid" id="Q0EXS1"/>
<dbReference type="PANTHER" id="PTHR33473:SF19">
    <property type="entry name" value="ATP-DEPENDENT CLP PROTEASE ADAPTER PROTEIN CLPS"/>
    <property type="match status" value="1"/>
</dbReference>
<evidence type="ECO:0000259" key="3">
    <source>
        <dbReference type="Pfam" id="PF02617"/>
    </source>
</evidence>
<dbReference type="HOGENOM" id="CLU_134358_2_1_0"/>
<feature type="compositionally biased region" description="Basic and acidic residues" evidence="2">
    <location>
        <begin position="102"/>
        <end position="112"/>
    </location>
</feature>
<dbReference type="SUPFAM" id="SSF54736">
    <property type="entry name" value="ClpS-like"/>
    <property type="match status" value="1"/>
</dbReference>
<sequence length="112" mass="12716">MTEITTPDSVRNPETETAEPQLQPPPMFRILMLNDDFTPMDFVVDVLIRFFHKSEATANQLMLQIHLEGRAMCGIYPRDIAETKLQQVEAASRTSGHPLRCIMEKDTNDPNG</sequence>
<dbReference type="RefSeq" id="WP_009850468.1">
    <property type="nucleotide sequence ID" value="NZ_DS022295.1"/>
</dbReference>
<keyword evidence="5" id="KW-1185">Reference proteome</keyword>
<feature type="region of interest" description="Disordered" evidence="2">
    <location>
        <begin position="1"/>
        <end position="24"/>
    </location>
</feature>
<dbReference type="Gene3D" id="3.30.1390.10">
    <property type="match status" value="1"/>
</dbReference>
<evidence type="ECO:0000256" key="2">
    <source>
        <dbReference type="SAM" id="MobiDB-lite"/>
    </source>
</evidence>
<evidence type="ECO:0000256" key="1">
    <source>
        <dbReference type="HAMAP-Rule" id="MF_00302"/>
    </source>
</evidence>
<dbReference type="PANTHER" id="PTHR33473">
    <property type="entry name" value="ATP-DEPENDENT CLP PROTEASE ADAPTER PROTEIN CLPS1, CHLOROPLASTIC"/>
    <property type="match status" value="1"/>
</dbReference>
<comment type="subunit">
    <text evidence="1">Binds to the N-terminal domain of the chaperone ClpA.</text>
</comment>
<dbReference type="AlphaFoldDB" id="Q0EXS1"/>
<organism evidence="4 5">
    <name type="scientific">Mariprofundus ferrooxydans PV-1</name>
    <dbReference type="NCBI Taxonomy" id="314345"/>
    <lineage>
        <taxon>Bacteria</taxon>
        <taxon>Pseudomonadati</taxon>
        <taxon>Pseudomonadota</taxon>
        <taxon>Candidatius Mariprofundia</taxon>
        <taxon>Mariprofundales</taxon>
        <taxon>Mariprofundaceae</taxon>
        <taxon>Mariprofundus</taxon>
    </lineage>
</organism>